<dbReference type="NCBIfam" id="TIGR00350">
    <property type="entry name" value="lytR_cpsA_psr"/>
    <property type="match status" value="1"/>
</dbReference>
<sequence length="504" mass="56198">MKTFMNKILSRRLLLILTLLATIFFSFVTFELNVLPLKYYIPMVVILLLFALLLYFIEKDKNDNHPIKVAFFKLVNIILAVALVFGSLSILKGSDFLASITNGGVQSVEIDVAVLKSSSYDKLASLKGKSFGANTSMGALDINKSETIIEDEIGDIKVTSYKTNNEVINALKNHEIEAMIVKEVELDSLNDIEKDFTDQIRIIKKIQIKKPRINANSAKVTKEPFHILISGTDKSGPIDTFALSDVNMIATINPTTKQVLLTSIPRDYFVDIVGMDGVSGKDKLTHSAKGGMNCTMDTIENFMGIDFNYYAKFNFTSFINVVDALGGITVKVPKYRVIGRDDGVFVTKKGHYTIKPGVNHFNAKQALSFVRERKAFVEGDAIRGKNQMLMLKAILKKCCSASIITKMDKVFESLSSSFETNMSAQEIKSLINMQIDDMASWDVQTYHLDGDASKRTSQLATVGDVTKFNKDGVFITLPDQQSIDKAKEYIQLVMKNEIVKVEED</sequence>
<dbReference type="InterPro" id="IPR050922">
    <property type="entry name" value="LytR/CpsA/Psr_CW_biosynth"/>
</dbReference>
<evidence type="ECO:0000256" key="2">
    <source>
        <dbReference type="SAM" id="Phobius"/>
    </source>
</evidence>
<evidence type="ECO:0000313" key="5">
    <source>
        <dbReference type="Proteomes" id="UP000295515"/>
    </source>
</evidence>
<dbReference type="InterPro" id="IPR004474">
    <property type="entry name" value="LytR_CpsA_psr"/>
</dbReference>
<dbReference type="RefSeq" id="WP_229105258.1">
    <property type="nucleotide sequence ID" value="NZ_JADMQS010000009.1"/>
</dbReference>
<reference evidence="4 5" key="1">
    <citation type="submission" date="2019-03" db="EMBL/GenBank/DDBJ databases">
        <title>Genomic Encyclopedia of Type Strains, Phase IV (KMG-IV): sequencing the most valuable type-strain genomes for metagenomic binning, comparative biology and taxonomic classification.</title>
        <authorList>
            <person name="Goeker M."/>
        </authorList>
    </citation>
    <scope>NUCLEOTIDE SEQUENCE [LARGE SCALE GENOMIC DNA]</scope>
    <source>
        <strain evidence="4 5">DSM 29487</strain>
    </source>
</reference>
<evidence type="ECO:0000259" key="3">
    <source>
        <dbReference type="Pfam" id="PF03816"/>
    </source>
</evidence>
<dbReference type="SUPFAM" id="SSF53850">
    <property type="entry name" value="Periplasmic binding protein-like II"/>
    <property type="match status" value="1"/>
</dbReference>
<comment type="caution">
    <text evidence="4">The sequence shown here is derived from an EMBL/GenBank/DDBJ whole genome shotgun (WGS) entry which is preliminary data.</text>
</comment>
<dbReference type="Gene3D" id="3.40.630.190">
    <property type="entry name" value="LCP protein"/>
    <property type="match status" value="1"/>
</dbReference>
<protein>
    <submittedName>
        <fullName evidence="4">LytR family transcriptional attenuator</fullName>
    </submittedName>
</protein>
<dbReference type="GeneID" id="98914529"/>
<keyword evidence="2" id="KW-0472">Membrane</keyword>
<dbReference type="PANTHER" id="PTHR33392">
    <property type="entry name" value="POLYISOPRENYL-TEICHOIC ACID--PEPTIDOGLYCAN TEICHOIC ACID TRANSFERASE TAGU"/>
    <property type="match status" value="1"/>
</dbReference>
<keyword evidence="5" id="KW-1185">Reference proteome</keyword>
<dbReference type="PANTHER" id="PTHR33392:SF6">
    <property type="entry name" value="POLYISOPRENYL-TEICHOIC ACID--PEPTIDOGLYCAN TEICHOIC ACID TRANSFERASE TAGU"/>
    <property type="match status" value="1"/>
</dbReference>
<evidence type="ECO:0000313" key="4">
    <source>
        <dbReference type="EMBL" id="TCW01588.1"/>
    </source>
</evidence>
<dbReference type="Pfam" id="PF03816">
    <property type="entry name" value="LytR_cpsA_psr"/>
    <property type="match status" value="1"/>
</dbReference>
<feature type="domain" description="Cell envelope-related transcriptional attenuator" evidence="3">
    <location>
        <begin position="244"/>
        <end position="398"/>
    </location>
</feature>
<proteinExistence type="inferred from homology"/>
<dbReference type="Proteomes" id="UP000295515">
    <property type="component" value="Unassembled WGS sequence"/>
</dbReference>
<dbReference type="AlphaFoldDB" id="A0A4R3Z564"/>
<keyword evidence="2" id="KW-1133">Transmembrane helix</keyword>
<feature type="transmembrane region" description="Helical" evidence="2">
    <location>
        <begin position="39"/>
        <end position="57"/>
    </location>
</feature>
<accession>A0A4R3Z564</accession>
<evidence type="ECO:0000256" key="1">
    <source>
        <dbReference type="ARBA" id="ARBA00006068"/>
    </source>
</evidence>
<comment type="similarity">
    <text evidence="1">Belongs to the LytR/CpsA/Psr (LCP) family.</text>
</comment>
<organism evidence="4 5">
    <name type="scientific">Longibaculum muris</name>
    <dbReference type="NCBI Taxonomy" id="1796628"/>
    <lineage>
        <taxon>Bacteria</taxon>
        <taxon>Bacillati</taxon>
        <taxon>Bacillota</taxon>
        <taxon>Erysipelotrichia</taxon>
        <taxon>Erysipelotrichales</taxon>
        <taxon>Coprobacillaceae</taxon>
        <taxon>Longibaculum</taxon>
    </lineage>
</organism>
<name>A0A4R3Z564_9FIRM</name>
<gene>
    <name evidence="4" type="ORF">EDD60_10341</name>
</gene>
<dbReference type="EMBL" id="SMCQ01000003">
    <property type="protein sequence ID" value="TCW01588.1"/>
    <property type="molecule type" value="Genomic_DNA"/>
</dbReference>
<feature type="transmembrane region" description="Helical" evidence="2">
    <location>
        <begin position="69"/>
        <end position="91"/>
    </location>
</feature>
<keyword evidence="2" id="KW-0812">Transmembrane</keyword>
<dbReference type="Gene3D" id="3.40.190.10">
    <property type="entry name" value="Periplasmic binding protein-like II"/>
    <property type="match status" value="1"/>
</dbReference>